<gene>
    <name evidence="2" type="ORF">BaRGS_00007011</name>
</gene>
<reference evidence="2 3" key="1">
    <citation type="journal article" date="2023" name="Sci. Data">
        <title>Genome assembly of the Korean intertidal mud-creeper Batillaria attramentaria.</title>
        <authorList>
            <person name="Patra A.K."/>
            <person name="Ho P.T."/>
            <person name="Jun S."/>
            <person name="Lee S.J."/>
            <person name="Kim Y."/>
            <person name="Won Y.J."/>
        </authorList>
    </citation>
    <scope>NUCLEOTIDE SEQUENCE [LARGE SCALE GENOMIC DNA]</scope>
    <source>
        <strain evidence="2">Wonlab-2016</strain>
    </source>
</reference>
<sequence length="77" mass="8278">MESMGRAAGTKCSQDYLPHGGHCASLRTRRYRWAGKVGNDCSFAANEAGPRGTGRWRAAAAHYIIACSSHPVPHNGH</sequence>
<proteinExistence type="predicted"/>
<dbReference type="AlphaFoldDB" id="A0ABD0LQ20"/>
<dbReference type="Proteomes" id="UP001519460">
    <property type="component" value="Unassembled WGS sequence"/>
</dbReference>
<comment type="caution">
    <text evidence="2">The sequence shown here is derived from an EMBL/GenBank/DDBJ whole genome shotgun (WGS) entry which is preliminary data.</text>
</comment>
<keyword evidence="3" id="KW-1185">Reference proteome</keyword>
<dbReference type="EMBL" id="JACVVK020000030">
    <property type="protein sequence ID" value="KAK7501580.1"/>
    <property type="molecule type" value="Genomic_DNA"/>
</dbReference>
<feature type="region of interest" description="Disordered" evidence="1">
    <location>
        <begin position="1"/>
        <end position="20"/>
    </location>
</feature>
<accession>A0ABD0LQ20</accession>
<name>A0ABD0LQ20_9CAEN</name>
<protein>
    <submittedName>
        <fullName evidence="2">Uncharacterized protein</fullName>
    </submittedName>
</protein>
<organism evidence="2 3">
    <name type="scientific">Batillaria attramentaria</name>
    <dbReference type="NCBI Taxonomy" id="370345"/>
    <lineage>
        <taxon>Eukaryota</taxon>
        <taxon>Metazoa</taxon>
        <taxon>Spiralia</taxon>
        <taxon>Lophotrochozoa</taxon>
        <taxon>Mollusca</taxon>
        <taxon>Gastropoda</taxon>
        <taxon>Caenogastropoda</taxon>
        <taxon>Sorbeoconcha</taxon>
        <taxon>Cerithioidea</taxon>
        <taxon>Batillariidae</taxon>
        <taxon>Batillaria</taxon>
    </lineage>
</organism>
<evidence type="ECO:0000313" key="2">
    <source>
        <dbReference type="EMBL" id="KAK7501580.1"/>
    </source>
</evidence>
<evidence type="ECO:0000256" key="1">
    <source>
        <dbReference type="SAM" id="MobiDB-lite"/>
    </source>
</evidence>
<evidence type="ECO:0000313" key="3">
    <source>
        <dbReference type="Proteomes" id="UP001519460"/>
    </source>
</evidence>